<keyword evidence="2" id="KW-1185">Reference proteome</keyword>
<dbReference type="AlphaFoldDB" id="A0A1Q5TFY8"/>
<organism evidence="1 2">
    <name type="scientific">Penicillium subrubescens</name>
    <dbReference type="NCBI Taxonomy" id="1316194"/>
    <lineage>
        <taxon>Eukaryota</taxon>
        <taxon>Fungi</taxon>
        <taxon>Dikarya</taxon>
        <taxon>Ascomycota</taxon>
        <taxon>Pezizomycotina</taxon>
        <taxon>Eurotiomycetes</taxon>
        <taxon>Eurotiomycetidae</taxon>
        <taxon>Eurotiales</taxon>
        <taxon>Aspergillaceae</taxon>
        <taxon>Penicillium</taxon>
    </lineage>
</organism>
<sequence length="276" mass="31180">MQPLIKTKQSSHLMYTILAVGMLHLNRASPSKERSIAESYFWQHALQHYQKALSSKLSKDNVDAILSSCMLMSVMTVCPENFQPTDSWVLTNKPEAMNWLCLQSGLRCILTLASPYIPSSIWATAFAGIDKEGDEIFDSPQQGREGLDPDLADLCGIDDFTTENINIYYSPLRILTPLLTLERDASNSGHCTSFMGRLECDFVNLLRERDPPALIILAHWMGLMCCLSQWQPWIEGRIRGECTAICMFLEHSTDPRILRLLQFPAEACGYKLHTDS</sequence>
<evidence type="ECO:0000313" key="2">
    <source>
        <dbReference type="Proteomes" id="UP000186955"/>
    </source>
</evidence>
<dbReference type="PANTHER" id="PTHR47657:SF15">
    <property type="entry name" value="ZN(II)2CYS6 TRANSCRIPTION FACTOR (EUROFUNG)"/>
    <property type="match status" value="1"/>
</dbReference>
<reference evidence="1 2" key="1">
    <citation type="submission" date="2016-10" db="EMBL/GenBank/DDBJ databases">
        <title>Genome sequence of the ascomycete fungus Penicillium subrubescens.</title>
        <authorList>
            <person name="De Vries R.P."/>
            <person name="Peng M."/>
            <person name="Dilokpimol A."/>
            <person name="Hilden K."/>
            <person name="Makela M.R."/>
            <person name="Grigoriev I."/>
            <person name="Riley R."/>
            <person name="Granchi Z."/>
        </authorList>
    </citation>
    <scope>NUCLEOTIDE SEQUENCE [LARGE SCALE GENOMIC DNA]</scope>
    <source>
        <strain evidence="1 2">CBS 132785</strain>
    </source>
</reference>
<dbReference type="PANTHER" id="PTHR47657">
    <property type="entry name" value="STEROL REGULATORY ELEMENT-BINDING PROTEIN ECM22"/>
    <property type="match status" value="1"/>
</dbReference>
<comment type="caution">
    <text evidence="1">The sequence shown here is derived from an EMBL/GenBank/DDBJ whole genome shotgun (WGS) entry which is preliminary data.</text>
</comment>
<dbReference type="EMBL" id="MNBE01000664">
    <property type="protein sequence ID" value="OKO99149.1"/>
    <property type="molecule type" value="Genomic_DNA"/>
</dbReference>
<proteinExistence type="predicted"/>
<accession>A0A1Q5TFY8</accession>
<dbReference type="InterPro" id="IPR052400">
    <property type="entry name" value="Zn2-C6_fungal_TF"/>
</dbReference>
<evidence type="ECO:0008006" key="3">
    <source>
        <dbReference type="Google" id="ProtNLM"/>
    </source>
</evidence>
<name>A0A1Q5TFY8_9EURO</name>
<gene>
    <name evidence="1" type="ORF">PENSUB_8536</name>
</gene>
<dbReference type="Proteomes" id="UP000186955">
    <property type="component" value="Unassembled WGS sequence"/>
</dbReference>
<protein>
    <recommendedName>
        <fullName evidence="3">C6 transcription factor</fullName>
    </recommendedName>
</protein>
<dbReference type="Pfam" id="PF11951">
    <property type="entry name" value="Fungal_trans_2"/>
    <property type="match status" value="1"/>
</dbReference>
<dbReference type="InterPro" id="IPR021858">
    <property type="entry name" value="Fun_TF"/>
</dbReference>
<dbReference type="STRING" id="1316194.A0A1Q5TFY8"/>
<dbReference type="GO" id="GO:0000981">
    <property type="term" value="F:DNA-binding transcription factor activity, RNA polymerase II-specific"/>
    <property type="evidence" value="ECO:0007669"/>
    <property type="project" value="TreeGrafter"/>
</dbReference>
<evidence type="ECO:0000313" key="1">
    <source>
        <dbReference type="EMBL" id="OKO99149.1"/>
    </source>
</evidence>